<gene>
    <name evidence="1" type="ORF">HNQ04_003819</name>
</gene>
<proteinExistence type="predicted"/>
<evidence type="ECO:0000313" key="2">
    <source>
        <dbReference type="Proteomes" id="UP000629870"/>
    </source>
</evidence>
<reference evidence="1 2" key="1">
    <citation type="submission" date="2020-08" db="EMBL/GenBank/DDBJ databases">
        <title>Genomic Encyclopedia of Type Strains, Phase IV (KMG-IV): sequencing the most valuable type-strain genomes for metagenomic binning, comparative biology and taxonomic classification.</title>
        <authorList>
            <person name="Goeker M."/>
        </authorList>
    </citation>
    <scope>NUCLEOTIDE SEQUENCE [LARGE SCALE GENOMIC DNA]</scope>
    <source>
        <strain evidence="1 2">DSM 12027</strain>
    </source>
</reference>
<dbReference type="RefSeq" id="WP_183944842.1">
    <property type="nucleotide sequence ID" value="NZ_JACHEW010000033.1"/>
</dbReference>
<accession>A0ABR6NWW5</accession>
<protein>
    <submittedName>
        <fullName evidence="1">PIN domain nuclease of toxin-antitoxin system</fullName>
    </submittedName>
</protein>
<keyword evidence="2" id="KW-1185">Reference proteome</keyword>
<organism evidence="1 2">
    <name type="scientific">Deinococcus radiopugnans ATCC 19172</name>
    <dbReference type="NCBI Taxonomy" id="585398"/>
    <lineage>
        <taxon>Bacteria</taxon>
        <taxon>Thermotogati</taxon>
        <taxon>Deinococcota</taxon>
        <taxon>Deinococci</taxon>
        <taxon>Deinococcales</taxon>
        <taxon>Deinococcaceae</taxon>
        <taxon>Deinococcus</taxon>
    </lineage>
</organism>
<dbReference type="EMBL" id="JACHEW010000033">
    <property type="protein sequence ID" value="MBB6018538.1"/>
    <property type="molecule type" value="Genomic_DNA"/>
</dbReference>
<name>A0ABR6NWW5_9DEIO</name>
<comment type="caution">
    <text evidence="1">The sequence shown here is derived from an EMBL/GenBank/DDBJ whole genome shotgun (WGS) entry which is preliminary data.</text>
</comment>
<evidence type="ECO:0000313" key="1">
    <source>
        <dbReference type="EMBL" id="MBB6018538.1"/>
    </source>
</evidence>
<dbReference type="Proteomes" id="UP000629870">
    <property type="component" value="Unassembled WGS sequence"/>
</dbReference>
<sequence length="51" mass="5430">MARLRPLTRTAGLSLGDHDCLALAERLGVPALTTGWVRSTLSLGIATEVLR</sequence>